<keyword evidence="2" id="KW-1185">Reference proteome</keyword>
<gene>
    <name evidence="1" type="ORF">ACCO45_003456</name>
</gene>
<dbReference type="Proteomes" id="UP001638806">
    <property type="component" value="Unassembled WGS sequence"/>
</dbReference>
<accession>A0ACC4E0U6</accession>
<proteinExistence type="predicted"/>
<comment type="caution">
    <text evidence="1">The sequence shown here is derived from an EMBL/GenBank/DDBJ whole genome shotgun (WGS) entry which is preliminary data.</text>
</comment>
<dbReference type="EMBL" id="JBGNUJ010000003">
    <property type="protein sequence ID" value="KAL3961933.1"/>
    <property type="molecule type" value="Genomic_DNA"/>
</dbReference>
<reference evidence="1" key="1">
    <citation type="submission" date="2024-12" db="EMBL/GenBank/DDBJ databases">
        <title>Comparative genomics and development of molecular markers within Purpureocillium lilacinum and among Purpureocillium species.</title>
        <authorList>
            <person name="Yeh Z.-Y."/>
            <person name="Ni N.-T."/>
            <person name="Lo P.-H."/>
            <person name="Mushyakhwo K."/>
            <person name="Lin C.-F."/>
            <person name="Nai Y.-S."/>
        </authorList>
    </citation>
    <scope>NUCLEOTIDE SEQUENCE</scope>
    <source>
        <strain evidence="1">NCHU-NPUST-175</strain>
    </source>
</reference>
<protein>
    <submittedName>
        <fullName evidence="1">Uncharacterized protein</fullName>
    </submittedName>
</protein>
<evidence type="ECO:0000313" key="1">
    <source>
        <dbReference type="EMBL" id="KAL3961933.1"/>
    </source>
</evidence>
<name>A0ACC4E0U6_PURLI</name>
<evidence type="ECO:0000313" key="2">
    <source>
        <dbReference type="Proteomes" id="UP001638806"/>
    </source>
</evidence>
<sequence>MASHTAAQRILPSSLELSAVAASTHRQSLLASTPRFKPPSSKAIATRPHETVFVQGKRAQIRISDEPATNMASQDDNGNLRPELEHNPYSSASRWRHQESAAFHKHAGSQARDPVNSGTTEPLADFLNSSRVEPKGDGASSGNHQPITVAAGQAPQAAGQQAPSEAHDGREVACGPLLNYRRMEEGRWYGSVLIVMNGGGKDVLYQPTLILRRVDSARQPSPAAANGLNGANGAVNGTSADRRFEAERLYSDKRNTFWAFPIDVPIESAETKYEYEIPDVRFASKYKPQVNSFFVPAASESMRIMFHSCNGFSVGTDEGSFQRRAAVERRDAQHERAPSTQRPAAPVDRHWKSQEAARLPVPRDAPGRMRRLLSQELHSLVQLEAFASANGQIPQLNIWDDHDIIDGFGSYTDHFMRCDVFRGIGGTAHKYYMLFQHHLPPPASTYTSDHLDSDGESPGPDPNQLIDTFVAPQRSDKQYIVGKKPGPYVAEHSFNMFTRLGARIALVGLDARTERTRHQVNYPETYQLIFERVRSELSAAAGSSQPIKHLILLLGIPIAYPRLTWLENVLRSPIIGPIKFLNRRFGLGGGLFNHFDGSVDLLDDLDDHYTAKTHKVERAQLIEQMQAIAAEYSVRVTILGGDVHLAALGRFYSNPKLKVPVEQDKRYMANVVSSAIVNKPPPAAVANLLAKRNKIHHLNRDTDETLLDFFDKDPGDSSKTANGNHCTMPSRNFAMLTENSPTTPGDNVDGLAQNGSSIESFLGRDGHAQMHRGEVDAGTKHKAASPETHGRGNDGSLDICINVEIDQHDPEGKTQGYGFTVPSLRYEKRPASGRATPGSTR</sequence>
<organism evidence="1 2">
    <name type="scientific">Purpureocillium lilacinum</name>
    <name type="common">Paecilomyces lilacinus</name>
    <dbReference type="NCBI Taxonomy" id="33203"/>
    <lineage>
        <taxon>Eukaryota</taxon>
        <taxon>Fungi</taxon>
        <taxon>Dikarya</taxon>
        <taxon>Ascomycota</taxon>
        <taxon>Pezizomycotina</taxon>
        <taxon>Sordariomycetes</taxon>
        <taxon>Hypocreomycetidae</taxon>
        <taxon>Hypocreales</taxon>
        <taxon>Ophiocordycipitaceae</taxon>
        <taxon>Purpureocillium</taxon>
    </lineage>
</organism>